<dbReference type="InParanoid" id="F4WRJ3"/>
<dbReference type="Proteomes" id="UP000007755">
    <property type="component" value="Unassembled WGS sequence"/>
</dbReference>
<evidence type="ECO:0000313" key="2">
    <source>
        <dbReference type="Proteomes" id="UP000007755"/>
    </source>
</evidence>
<reference evidence="1" key="1">
    <citation type="submission" date="2011-02" db="EMBL/GenBank/DDBJ databases">
        <title>The genome of the leaf-cutting ant Acromyrmex echinatior suggests key adaptations to social evolution and fungus farming.</title>
        <authorList>
            <person name="Nygaard S."/>
            <person name="Zhang G."/>
        </authorList>
    </citation>
    <scope>NUCLEOTIDE SEQUENCE</scope>
</reference>
<name>F4WRJ3_ACREC</name>
<proteinExistence type="predicted"/>
<gene>
    <name evidence="1" type="ORF">G5I_08444</name>
</gene>
<sequence length="75" mass="8387">MDDEKVAANNNEGRRQGDTYLHYPRAIARQVCNELQDIFERDNMGDGEIKLGLFGGWCLTDGLDSFPCTLCGQTC</sequence>
<keyword evidence="2" id="KW-1185">Reference proteome</keyword>
<dbReference type="EMBL" id="GL888290">
    <property type="protein sequence ID" value="EGI63178.1"/>
    <property type="molecule type" value="Genomic_DNA"/>
</dbReference>
<dbReference type="AlphaFoldDB" id="F4WRJ3"/>
<accession>F4WRJ3</accession>
<protein>
    <submittedName>
        <fullName evidence="1">Uncharacterized protein</fullName>
    </submittedName>
</protein>
<organism evidence="2">
    <name type="scientific">Acromyrmex echinatior</name>
    <name type="common">Panamanian leafcutter ant</name>
    <name type="synonym">Acromyrmex octospinosus echinatior</name>
    <dbReference type="NCBI Taxonomy" id="103372"/>
    <lineage>
        <taxon>Eukaryota</taxon>
        <taxon>Metazoa</taxon>
        <taxon>Ecdysozoa</taxon>
        <taxon>Arthropoda</taxon>
        <taxon>Hexapoda</taxon>
        <taxon>Insecta</taxon>
        <taxon>Pterygota</taxon>
        <taxon>Neoptera</taxon>
        <taxon>Endopterygota</taxon>
        <taxon>Hymenoptera</taxon>
        <taxon>Apocrita</taxon>
        <taxon>Aculeata</taxon>
        <taxon>Formicoidea</taxon>
        <taxon>Formicidae</taxon>
        <taxon>Myrmicinae</taxon>
        <taxon>Acromyrmex</taxon>
    </lineage>
</organism>
<evidence type="ECO:0000313" key="1">
    <source>
        <dbReference type="EMBL" id="EGI63178.1"/>
    </source>
</evidence>